<protein>
    <submittedName>
        <fullName evidence="2">Endonuclease/exonuclease/phosphatase family protein</fullName>
    </submittedName>
</protein>
<dbReference type="SUPFAM" id="SSF56219">
    <property type="entry name" value="DNase I-like"/>
    <property type="match status" value="1"/>
</dbReference>
<dbReference type="RefSeq" id="WP_212224180.1">
    <property type="nucleotide sequence ID" value="NZ_JAGUCN010000001.1"/>
</dbReference>
<organism evidence="2 3">
    <name type="scientific">Carboxylicivirga mesophila</name>
    <dbReference type="NCBI Taxonomy" id="1166478"/>
    <lineage>
        <taxon>Bacteria</taxon>
        <taxon>Pseudomonadati</taxon>
        <taxon>Bacteroidota</taxon>
        <taxon>Bacteroidia</taxon>
        <taxon>Marinilabiliales</taxon>
        <taxon>Marinilabiliaceae</taxon>
        <taxon>Carboxylicivirga</taxon>
    </lineage>
</organism>
<dbReference type="Proteomes" id="UP000721861">
    <property type="component" value="Unassembled WGS sequence"/>
</dbReference>
<name>A0ABS5K4T4_9BACT</name>
<evidence type="ECO:0000313" key="2">
    <source>
        <dbReference type="EMBL" id="MBS2210019.1"/>
    </source>
</evidence>
<dbReference type="Gene3D" id="3.60.10.10">
    <property type="entry name" value="Endonuclease/exonuclease/phosphatase"/>
    <property type="match status" value="1"/>
</dbReference>
<dbReference type="Pfam" id="PF03372">
    <property type="entry name" value="Exo_endo_phos"/>
    <property type="match status" value="1"/>
</dbReference>
<evidence type="ECO:0000259" key="1">
    <source>
        <dbReference type="Pfam" id="PF03372"/>
    </source>
</evidence>
<comment type="caution">
    <text evidence="2">The sequence shown here is derived from an EMBL/GenBank/DDBJ whole genome shotgun (WGS) entry which is preliminary data.</text>
</comment>
<feature type="domain" description="Endonuclease/exonuclease/phosphatase" evidence="1">
    <location>
        <begin position="37"/>
        <end position="307"/>
    </location>
</feature>
<keyword evidence="2" id="KW-0378">Hydrolase</keyword>
<dbReference type="InterPro" id="IPR036691">
    <property type="entry name" value="Endo/exonu/phosph_ase_sf"/>
</dbReference>
<dbReference type="EMBL" id="JAGUCN010000001">
    <property type="protein sequence ID" value="MBS2210019.1"/>
    <property type="molecule type" value="Genomic_DNA"/>
</dbReference>
<dbReference type="PANTHER" id="PTHR41349:SF1">
    <property type="entry name" value="PROTEIN CBG08683"/>
    <property type="match status" value="1"/>
</dbReference>
<evidence type="ECO:0000313" key="3">
    <source>
        <dbReference type="Proteomes" id="UP000721861"/>
    </source>
</evidence>
<dbReference type="GO" id="GO:0004519">
    <property type="term" value="F:endonuclease activity"/>
    <property type="evidence" value="ECO:0007669"/>
    <property type="project" value="UniProtKB-KW"/>
</dbReference>
<dbReference type="PANTHER" id="PTHR41349">
    <property type="match status" value="1"/>
</dbReference>
<keyword evidence="2" id="KW-0255">Endonuclease</keyword>
<dbReference type="InterPro" id="IPR005135">
    <property type="entry name" value="Endo/exonuclease/phosphatase"/>
</dbReference>
<sequence length="318" mass="35965">MKLLTCISLSFILLTGNCILCRGNDIEASQSLSVSVMVWNIWHGGNDADLKEDGRPHVIDIIKSVNPDIVLLIETYGSGKMIADSLGYYFHLIDKPGTPLDNPHTNLSILSRYPLGERVDFYNYFNVGGIEVYLNDTTKMMVFDTWLNFDPWDDEPQLLGKTPDELVKWETSGSRPKEVGAILKGLQPFLDNADDVPVIVGGDFNIWSHRDWVESNKGINNDLVVNWWTLSAFEDAGLKDAFREKYPNPKHNPGISWGMPGVNDDHRIDYILYKGNKLKVLDSQIRKVDYNETIVIGNKSAMFPSDHGYVVTHFQLDL</sequence>
<accession>A0ABS5K4T4</accession>
<keyword evidence="2" id="KW-0540">Nuclease</keyword>
<reference evidence="2 3" key="1">
    <citation type="journal article" date="2014" name="Int. J. Syst. Evol. Microbiol.">
        <title>Carboxylicivirga gen. nov. in the family Marinilabiliaceae with two novel species, Carboxylicivirga mesophila sp. nov. and Carboxylicivirga taeanensis sp. nov., and reclassification of Cytophaga fermentans as Saccharicrinis fermentans gen. nov., comb. nov.</title>
        <authorList>
            <person name="Yang S.H."/>
            <person name="Seo H.S."/>
            <person name="Woo J.H."/>
            <person name="Oh H.M."/>
            <person name="Jang H."/>
            <person name="Lee J.H."/>
            <person name="Kim S.J."/>
            <person name="Kwon K.K."/>
        </authorList>
    </citation>
    <scope>NUCLEOTIDE SEQUENCE [LARGE SCALE GENOMIC DNA]</scope>
    <source>
        <strain evidence="2 3">JCM 18290</strain>
    </source>
</reference>
<keyword evidence="3" id="KW-1185">Reference proteome</keyword>
<proteinExistence type="predicted"/>
<gene>
    <name evidence="2" type="ORF">KEM09_01300</name>
</gene>